<feature type="region of interest" description="Disordered" evidence="3">
    <location>
        <begin position="1"/>
        <end position="37"/>
    </location>
</feature>
<evidence type="ECO:0000256" key="4">
    <source>
        <dbReference type="SAM" id="Phobius"/>
    </source>
</evidence>
<feature type="transmembrane region" description="Helical" evidence="4">
    <location>
        <begin position="288"/>
        <end position="307"/>
    </location>
</feature>
<feature type="compositionally biased region" description="Basic and acidic residues" evidence="3">
    <location>
        <begin position="1"/>
        <end position="15"/>
    </location>
</feature>
<keyword evidence="7" id="KW-1185">Reference proteome</keyword>
<feature type="transmembrane region" description="Helical" evidence="4">
    <location>
        <begin position="92"/>
        <end position="114"/>
    </location>
</feature>
<dbReference type="Gene3D" id="1.20.1250.20">
    <property type="entry name" value="MFS general substrate transporter like domains"/>
    <property type="match status" value="2"/>
</dbReference>
<dbReference type="InterPro" id="IPR050327">
    <property type="entry name" value="Proton-linked_MCT"/>
</dbReference>
<accession>A0A060SJC0</accession>
<evidence type="ECO:0000259" key="5">
    <source>
        <dbReference type="PROSITE" id="PS50850"/>
    </source>
</evidence>
<proteinExistence type="inferred from homology"/>
<evidence type="ECO:0000313" key="7">
    <source>
        <dbReference type="Proteomes" id="UP000029665"/>
    </source>
</evidence>
<feature type="transmembrane region" description="Helical" evidence="4">
    <location>
        <begin position="319"/>
        <end position="338"/>
    </location>
</feature>
<dbReference type="HOGENOM" id="CLU_001265_1_0_1"/>
<organism evidence="6 7">
    <name type="scientific">Pycnoporus cinnabarinus</name>
    <name type="common">Cinnabar-red polypore</name>
    <name type="synonym">Trametes cinnabarina</name>
    <dbReference type="NCBI Taxonomy" id="5643"/>
    <lineage>
        <taxon>Eukaryota</taxon>
        <taxon>Fungi</taxon>
        <taxon>Dikarya</taxon>
        <taxon>Basidiomycota</taxon>
        <taxon>Agaricomycotina</taxon>
        <taxon>Agaricomycetes</taxon>
        <taxon>Polyporales</taxon>
        <taxon>Polyporaceae</taxon>
        <taxon>Trametes</taxon>
    </lineage>
</organism>
<comment type="similarity">
    <text evidence="2">Belongs to the major facilitator superfamily. Monocarboxylate porter (TC 2.A.1.13) family.</text>
</comment>
<dbReference type="OrthoDB" id="6509908at2759"/>
<dbReference type="Proteomes" id="UP000029665">
    <property type="component" value="Unassembled WGS sequence"/>
</dbReference>
<comment type="subcellular location">
    <subcellularLocation>
        <location evidence="1">Membrane</location>
        <topology evidence="1">Multi-pass membrane protein</topology>
    </subcellularLocation>
</comment>
<keyword evidence="4" id="KW-0812">Transmembrane</keyword>
<dbReference type="EMBL" id="CCBP010000111">
    <property type="protein sequence ID" value="CDO72284.1"/>
    <property type="molecule type" value="Genomic_DNA"/>
</dbReference>
<dbReference type="GO" id="GO:0016020">
    <property type="term" value="C:membrane"/>
    <property type="evidence" value="ECO:0007669"/>
    <property type="project" value="UniProtKB-SubCell"/>
</dbReference>
<evidence type="ECO:0000313" key="6">
    <source>
        <dbReference type="EMBL" id="CDO72284.1"/>
    </source>
</evidence>
<feature type="transmembrane region" description="Helical" evidence="4">
    <location>
        <begin position="210"/>
        <end position="231"/>
    </location>
</feature>
<name>A0A060SJC0_PYCCI</name>
<feature type="transmembrane region" description="Helical" evidence="4">
    <location>
        <begin position="51"/>
        <end position="72"/>
    </location>
</feature>
<dbReference type="InterPro" id="IPR011701">
    <property type="entry name" value="MFS"/>
</dbReference>
<feature type="transmembrane region" description="Helical" evidence="4">
    <location>
        <begin position="121"/>
        <end position="140"/>
    </location>
</feature>
<dbReference type="Pfam" id="PF07690">
    <property type="entry name" value="MFS_1"/>
    <property type="match status" value="1"/>
</dbReference>
<evidence type="ECO:0000256" key="1">
    <source>
        <dbReference type="ARBA" id="ARBA00004141"/>
    </source>
</evidence>
<dbReference type="PROSITE" id="PS50850">
    <property type="entry name" value="MFS"/>
    <property type="match status" value="1"/>
</dbReference>
<dbReference type="InterPro" id="IPR020846">
    <property type="entry name" value="MFS_dom"/>
</dbReference>
<sequence length="389" mass="42052">MEKWATHEHTKRSEDSESEVVTAKNTSPASVKGSALPAPSSSRYPDGGVHAWLTVFGAFLALFCTFGQLNSFGTFQEWYSDHQLRTTPPSTIAWIGSIQLWIFFFSGGFIGHVFDVYGPRVMMMPGTILLVFSTMMTSLSTKFYQYILAQGVLFGIGVGMMFYPSLAAISSYFNRYRGTALGIAFAGSGVGGVVYPIMFRELFEKVGFGWAVRISGFISLAACCIAVATVSTNQSSSQKKTPILDITVLRDVPFLLLIAGSLLICLGLFIPFIYLAEYATDNHISANAALYVLSAMNAGGILGRLAPPLVSDVLGRFNVIVPSAFLMGLLAVVFWLFAKTLTTIIIFAVLYGFFSGAFIAMIIPCVAQISPDGKIGTRIGVLYSIVSFG</sequence>
<keyword evidence="4" id="KW-1133">Transmembrane helix</keyword>
<protein>
    <recommendedName>
        <fullName evidence="5">Major facilitator superfamily (MFS) profile domain-containing protein</fullName>
    </recommendedName>
</protein>
<dbReference type="SUPFAM" id="SSF103473">
    <property type="entry name" value="MFS general substrate transporter"/>
    <property type="match status" value="1"/>
</dbReference>
<feature type="transmembrane region" description="Helical" evidence="4">
    <location>
        <begin position="178"/>
        <end position="198"/>
    </location>
</feature>
<feature type="domain" description="Major facilitator superfamily (MFS) profile" evidence="5">
    <location>
        <begin position="50"/>
        <end position="389"/>
    </location>
</feature>
<gene>
    <name evidence="6" type="ORF">BN946_scf184970.g136</name>
</gene>
<dbReference type="AlphaFoldDB" id="A0A060SJC0"/>
<feature type="transmembrane region" description="Helical" evidence="4">
    <location>
        <begin position="252"/>
        <end position="276"/>
    </location>
</feature>
<reference evidence="6" key="1">
    <citation type="submission" date="2014-01" db="EMBL/GenBank/DDBJ databases">
        <title>The genome of the white-rot fungus Pycnoporus cinnabarinus: a basidiomycete model with a versatile arsenal for lignocellulosic biomass breakdown.</title>
        <authorList>
            <person name="Levasseur A."/>
            <person name="Lomascolo A."/>
            <person name="Ruiz-Duenas F.J."/>
            <person name="Uzan E."/>
            <person name="Piumi F."/>
            <person name="Kues U."/>
            <person name="Ram A.F.J."/>
            <person name="Murat C."/>
            <person name="Haon M."/>
            <person name="Benoit I."/>
            <person name="Arfi Y."/>
            <person name="Chevret D."/>
            <person name="Drula E."/>
            <person name="Kwon M.J."/>
            <person name="Gouret P."/>
            <person name="Lesage-Meessen L."/>
            <person name="Lombard V."/>
            <person name="Mariette J."/>
            <person name="Noirot C."/>
            <person name="Park J."/>
            <person name="Patyshakuliyeva A."/>
            <person name="Wieneger R.A.B."/>
            <person name="Wosten H.A.B."/>
            <person name="Martin F."/>
            <person name="Coutinho P.M."/>
            <person name="de Vries R."/>
            <person name="Martinez A.T."/>
            <person name="Klopp C."/>
            <person name="Pontarotti P."/>
            <person name="Henrissat B."/>
            <person name="Record E."/>
        </authorList>
    </citation>
    <scope>NUCLEOTIDE SEQUENCE [LARGE SCALE GENOMIC DNA]</scope>
    <source>
        <strain evidence="6">BRFM137</strain>
    </source>
</reference>
<comment type="caution">
    <text evidence="6">The sequence shown here is derived from an EMBL/GenBank/DDBJ whole genome shotgun (WGS) entry which is preliminary data.</text>
</comment>
<evidence type="ECO:0000256" key="2">
    <source>
        <dbReference type="ARBA" id="ARBA00006727"/>
    </source>
</evidence>
<dbReference type="PANTHER" id="PTHR11360:SF177">
    <property type="entry name" value="RIBOFLAVIN TRANSPORTER MCH5"/>
    <property type="match status" value="1"/>
</dbReference>
<dbReference type="CDD" id="cd17352">
    <property type="entry name" value="MFS_MCT_SLC16"/>
    <property type="match status" value="1"/>
</dbReference>
<evidence type="ECO:0000256" key="3">
    <source>
        <dbReference type="SAM" id="MobiDB-lite"/>
    </source>
</evidence>
<dbReference type="InterPro" id="IPR036259">
    <property type="entry name" value="MFS_trans_sf"/>
</dbReference>
<keyword evidence="4" id="KW-0472">Membrane</keyword>
<dbReference type="PANTHER" id="PTHR11360">
    <property type="entry name" value="MONOCARBOXYLATE TRANSPORTER"/>
    <property type="match status" value="1"/>
</dbReference>
<dbReference type="OMA" id="SACVAQT"/>
<dbReference type="GO" id="GO:0022857">
    <property type="term" value="F:transmembrane transporter activity"/>
    <property type="evidence" value="ECO:0007669"/>
    <property type="project" value="InterPro"/>
</dbReference>
<feature type="transmembrane region" description="Helical" evidence="4">
    <location>
        <begin position="344"/>
        <end position="367"/>
    </location>
</feature>
<feature type="transmembrane region" description="Helical" evidence="4">
    <location>
        <begin position="146"/>
        <end position="166"/>
    </location>
</feature>